<organism evidence="2 3">
    <name type="scientific">Carnobacterium maltaromaticum</name>
    <name type="common">Carnobacterium piscicola</name>
    <dbReference type="NCBI Taxonomy" id="2751"/>
    <lineage>
        <taxon>Bacteria</taxon>
        <taxon>Bacillati</taxon>
        <taxon>Bacillota</taxon>
        <taxon>Bacilli</taxon>
        <taxon>Lactobacillales</taxon>
        <taxon>Carnobacteriaceae</taxon>
        <taxon>Carnobacterium</taxon>
    </lineage>
</organism>
<dbReference type="EMBL" id="JAVBVO010000005">
    <property type="protein sequence ID" value="MDZ5760301.1"/>
    <property type="molecule type" value="Genomic_DNA"/>
</dbReference>
<dbReference type="InterPro" id="IPR035940">
    <property type="entry name" value="CAP_sf"/>
</dbReference>
<name>A0AAW9K3F6_CARML</name>
<accession>A0AAW9K3F6</accession>
<dbReference type="RefSeq" id="WP_015076146.1">
    <property type="nucleotide sequence ID" value="NZ_CAJGUR010000023.1"/>
</dbReference>
<evidence type="ECO:0000313" key="3">
    <source>
        <dbReference type="Proteomes" id="UP001290462"/>
    </source>
</evidence>
<evidence type="ECO:0000259" key="1">
    <source>
        <dbReference type="Pfam" id="PF14504"/>
    </source>
</evidence>
<dbReference type="AlphaFoldDB" id="A0AAW9K3F6"/>
<sequence length="359" mass="41243">MRIEKSMKTFLRAIPLFIVLMIIFYATPILQSKDNPKVPANTHETGQEMDKPKTGMVQETIPATGFAAYIHQPVSKITEKYGEPTRKDPTAYGFEWWIYNQQDRNYLQVGVNNGQVVTVFALGKELTVEPFEIGMNIDDIYQVTTLYPNFEINFNEDVYQIELSEADMNYHPLVAFDNGTFAMLMLDQVSNEILGVRYLDADVLLHLNVYEVASMTPISTIINEQLDWELVNQANEKQTLEMINVLRRRNQLNSLIENVELTKLATSVFTTYNSRTDEEIQSKGLSNKQISEVVTKDSSGAKDSDSLYLNHTSDATWVMSYWFSLETQRELLMNKKLRNSGIRYQNQEVILLLDSLDKL</sequence>
<dbReference type="Gene3D" id="3.40.33.10">
    <property type="entry name" value="CAP"/>
    <property type="match status" value="1"/>
</dbReference>
<dbReference type="Proteomes" id="UP001290462">
    <property type="component" value="Unassembled WGS sequence"/>
</dbReference>
<dbReference type="InterPro" id="IPR029410">
    <property type="entry name" value="CAP_assoc"/>
</dbReference>
<reference evidence="2" key="1">
    <citation type="submission" date="2023-08" db="EMBL/GenBank/DDBJ databases">
        <title>Genomic characterization of piscicolin 126 produced by Carnobacterium maltaromaticum CM22 strain isolated from salmon (Salmo salar).</title>
        <authorList>
            <person name="Gonzalez-Gragera E."/>
            <person name="Garcia-Lopez J.D."/>
            <person name="Teso-Perez C."/>
            <person name="Gimenez-Hernandez I."/>
            <person name="Peralta-Sanchez J.M."/>
            <person name="Valdivia E."/>
            <person name="Montalban-Lopez M."/>
            <person name="Martin-Platero A.M."/>
            <person name="Banos A."/>
            <person name="Martinez-Bueno M."/>
        </authorList>
    </citation>
    <scope>NUCLEOTIDE SEQUENCE</scope>
    <source>
        <strain evidence="2">CM22</strain>
    </source>
</reference>
<evidence type="ECO:0000313" key="2">
    <source>
        <dbReference type="EMBL" id="MDZ5760301.1"/>
    </source>
</evidence>
<comment type="caution">
    <text evidence="2">The sequence shown here is derived from an EMBL/GenBank/DDBJ whole genome shotgun (WGS) entry which is preliminary data.</text>
</comment>
<dbReference type="Pfam" id="PF14504">
    <property type="entry name" value="CAP_assoc_N"/>
    <property type="match status" value="1"/>
</dbReference>
<gene>
    <name evidence="2" type="ORF">RAK27_16810</name>
</gene>
<proteinExistence type="predicted"/>
<protein>
    <submittedName>
        <fullName evidence="2">CAP-associated domain-containing protein</fullName>
    </submittedName>
</protein>
<feature type="domain" description="CAP-associated" evidence="1">
    <location>
        <begin position="70"/>
        <end position="210"/>
    </location>
</feature>